<dbReference type="Pfam" id="PF00560">
    <property type="entry name" value="LRR_1"/>
    <property type="match status" value="1"/>
</dbReference>
<dbReference type="Gene3D" id="3.80.10.10">
    <property type="entry name" value="Ribonuclease Inhibitor"/>
    <property type="match status" value="1"/>
</dbReference>
<dbReference type="Proteomes" id="UP001642409">
    <property type="component" value="Unassembled WGS sequence"/>
</dbReference>
<evidence type="ECO:0000313" key="3">
    <source>
        <dbReference type="Proteomes" id="UP001642409"/>
    </source>
</evidence>
<reference evidence="1" key="1">
    <citation type="submission" date="2023-06" db="EMBL/GenBank/DDBJ databases">
        <authorList>
            <person name="Kurt Z."/>
        </authorList>
    </citation>
    <scope>NUCLEOTIDE SEQUENCE</scope>
</reference>
<name>A0AA86V2E9_9EUKA</name>
<comment type="caution">
    <text evidence="1">The sequence shown here is derived from an EMBL/GenBank/DDBJ whole genome shotgun (WGS) entry which is preliminary data.</text>
</comment>
<evidence type="ECO:0000313" key="1">
    <source>
        <dbReference type="EMBL" id="CAI9955228.1"/>
    </source>
</evidence>
<dbReference type="AlphaFoldDB" id="A0AA86V2E9"/>
<dbReference type="InterPro" id="IPR032675">
    <property type="entry name" value="LRR_dom_sf"/>
</dbReference>
<dbReference type="EMBL" id="CAXDID020000420">
    <property type="protein sequence ID" value="CAL6089549.1"/>
    <property type="molecule type" value="Genomic_DNA"/>
</dbReference>
<sequence length="137" mass="15421">MHQINKILKINVLRKLYLNNNPIGELGAKVLQKGLVLNNSLEELNISCCQLQCGVICIFNGLVNSMQLQQLDVSGNYICQNITAHLVSYLSSTHSQCLKIIDSTLECEDFDLVLNILRPCFHLLLNQSHLHLFNNSS</sequence>
<keyword evidence="3" id="KW-1185">Reference proteome</keyword>
<organism evidence="1">
    <name type="scientific">Hexamita inflata</name>
    <dbReference type="NCBI Taxonomy" id="28002"/>
    <lineage>
        <taxon>Eukaryota</taxon>
        <taxon>Metamonada</taxon>
        <taxon>Diplomonadida</taxon>
        <taxon>Hexamitidae</taxon>
        <taxon>Hexamitinae</taxon>
        <taxon>Hexamita</taxon>
    </lineage>
</organism>
<proteinExistence type="predicted"/>
<accession>A0AA86V2E9</accession>
<gene>
    <name evidence="1" type="ORF">HINF_LOCUS42873</name>
    <name evidence="2" type="ORF">HINF_LOCUS64885</name>
</gene>
<dbReference type="SUPFAM" id="SSF52047">
    <property type="entry name" value="RNI-like"/>
    <property type="match status" value="1"/>
</dbReference>
<dbReference type="InterPro" id="IPR001611">
    <property type="entry name" value="Leu-rich_rpt"/>
</dbReference>
<reference evidence="2 3" key="2">
    <citation type="submission" date="2024-07" db="EMBL/GenBank/DDBJ databases">
        <authorList>
            <person name="Akdeniz Z."/>
        </authorList>
    </citation>
    <scope>NUCLEOTIDE SEQUENCE [LARGE SCALE GENOMIC DNA]</scope>
</reference>
<evidence type="ECO:0000313" key="2">
    <source>
        <dbReference type="EMBL" id="CAL6089549.1"/>
    </source>
</evidence>
<dbReference type="EMBL" id="CATOUU010000861">
    <property type="protein sequence ID" value="CAI9955228.1"/>
    <property type="molecule type" value="Genomic_DNA"/>
</dbReference>
<protein>
    <submittedName>
        <fullName evidence="1">Leucine-rich repeat domain superfamily</fullName>
    </submittedName>
    <submittedName>
        <fullName evidence="2">Leucine-rich_repeat domain superfamily</fullName>
    </submittedName>
</protein>